<dbReference type="PROSITE" id="PS00972">
    <property type="entry name" value="USP_1"/>
    <property type="match status" value="1"/>
</dbReference>
<organism evidence="9 10">
    <name type="scientific">Kazachstania africana (strain ATCC 22294 / BCRC 22015 / CBS 2517 / CECT 1963 / NBRC 1671 / NRRL Y-8276)</name>
    <name type="common">Yeast</name>
    <name type="synonym">Kluyveromyces africanus</name>
    <dbReference type="NCBI Taxonomy" id="1071382"/>
    <lineage>
        <taxon>Eukaryota</taxon>
        <taxon>Fungi</taxon>
        <taxon>Dikarya</taxon>
        <taxon>Ascomycota</taxon>
        <taxon>Saccharomycotina</taxon>
        <taxon>Saccharomycetes</taxon>
        <taxon>Saccharomycetales</taxon>
        <taxon>Saccharomycetaceae</taxon>
        <taxon>Kazachstania</taxon>
    </lineage>
</organism>
<dbReference type="InParanoid" id="H2B2D3"/>
<dbReference type="Proteomes" id="UP000005220">
    <property type="component" value="Chromosome 12"/>
</dbReference>
<dbReference type="GO" id="GO:0016579">
    <property type="term" value="P:protein deubiquitination"/>
    <property type="evidence" value="ECO:0007669"/>
    <property type="project" value="InterPro"/>
</dbReference>
<evidence type="ECO:0000256" key="5">
    <source>
        <dbReference type="ARBA" id="ARBA00022801"/>
    </source>
</evidence>
<dbReference type="PROSITE" id="PS50235">
    <property type="entry name" value="USP_3"/>
    <property type="match status" value="1"/>
</dbReference>
<dbReference type="RefSeq" id="XP_003959918.1">
    <property type="nucleotide sequence ID" value="XM_003959869.1"/>
</dbReference>
<dbReference type="EMBL" id="HE650832">
    <property type="protein sequence ID" value="CCF60783.1"/>
    <property type="molecule type" value="Genomic_DNA"/>
</dbReference>
<dbReference type="FunFam" id="3.90.70.10:FF:000131">
    <property type="entry name" value="Ubiquitin carboxyl-terminal hydrolase"/>
    <property type="match status" value="1"/>
</dbReference>
<keyword evidence="6" id="KW-0788">Thiol protease</keyword>
<keyword evidence="4" id="KW-0645">Protease</keyword>
<dbReference type="InterPro" id="IPR050164">
    <property type="entry name" value="Peptidase_C19"/>
</dbReference>
<dbReference type="FunCoup" id="H2B2D3">
    <property type="interactions" value="359"/>
</dbReference>
<dbReference type="InterPro" id="IPR028889">
    <property type="entry name" value="USP"/>
</dbReference>
<dbReference type="InterPro" id="IPR001394">
    <property type="entry name" value="Peptidase_C19_UCH"/>
</dbReference>
<comment type="catalytic activity">
    <reaction evidence="1">
        <text>Thiol-dependent hydrolysis of ester, thioester, amide, peptide and isopeptide bonds formed by the C-terminal Gly of ubiquitin (a 76-residue protein attached to proteins as an intracellular targeting signal).</text>
        <dbReference type="EC" id="3.4.19.12"/>
    </reaction>
</comment>
<evidence type="ECO:0000313" key="9">
    <source>
        <dbReference type="EMBL" id="CCF60783.1"/>
    </source>
</evidence>
<feature type="region of interest" description="Disordered" evidence="7">
    <location>
        <begin position="657"/>
        <end position="689"/>
    </location>
</feature>
<dbReference type="GO" id="GO:0005829">
    <property type="term" value="C:cytosol"/>
    <property type="evidence" value="ECO:0007669"/>
    <property type="project" value="TreeGrafter"/>
</dbReference>
<dbReference type="InterPro" id="IPR038765">
    <property type="entry name" value="Papain-like_cys_pep_sf"/>
</dbReference>
<accession>H2B2D3</accession>
<dbReference type="Gene3D" id="3.90.70.10">
    <property type="entry name" value="Cysteine proteinases"/>
    <property type="match status" value="2"/>
</dbReference>
<evidence type="ECO:0000259" key="8">
    <source>
        <dbReference type="PROSITE" id="PS50235"/>
    </source>
</evidence>
<dbReference type="GO" id="GO:0004843">
    <property type="term" value="F:cysteine-type deubiquitinase activity"/>
    <property type="evidence" value="ECO:0007669"/>
    <property type="project" value="UniProtKB-EC"/>
</dbReference>
<name>H2B2D3_KAZAF</name>
<dbReference type="GO" id="GO:0005634">
    <property type="term" value="C:nucleus"/>
    <property type="evidence" value="ECO:0007669"/>
    <property type="project" value="TreeGrafter"/>
</dbReference>
<gene>
    <name evidence="9" type="primary">KAFR0L01730</name>
    <name evidence="9" type="ORF">KAFR_0L01730</name>
</gene>
<dbReference type="CDD" id="cd02257">
    <property type="entry name" value="Peptidase_C19"/>
    <property type="match status" value="1"/>
</dbReference>
<dbReference type="InterPro" id="IPR018200">
    <property type="entry name" value="USP_CS"/>
</dbReference>
<dbReference type="HOGENOM" id="CLU_008279_12_1_1"/>
<feature type="domain" description="USP" evidence="8">
    <location>
        <begin position="127"/>
        <end position="623"/>
    </location>
</feature>
<evidence type="ECO:0000256" key="6">
    <source>
        <dbReference type="ARBA" id="ARBA00022807"/>
    </source>
</evidence>
<dbReference type="OrthoDB" id="27652at2759"/>
<dbReference type="PANTHER" id="PTHR24006:SF733">
    <property type="entry name" value="RE52890P"/>
    <property type="match status" value="1"/>
</dbReference>
<evidence type="ECO:0000256" key="3">
    <source>
        <dbReference type="ARBA" id="ARBA00012759"/>
    </source>
</evidence>
<dbReference type="GO" id="GO:0006508">
    <property type="term" value="P:proteolysis"/>
    <property type="evidence" value="ECO:0007669"/>
    <property type="project" value="UniProtKB-KW"/>
</dbReference>
<dbReference type="GeneID" id="13886991"/>
<reference evidence="9 10" key="1">
    <citation type="journal article" date="2011" name="Proc. Natl. Acad. Sci. U.S.A.">
        <title>Evolutionary erosion of yeast sex chromosomes by mating-type switching accidents.</title>
        <authorList>
            <person name="Gordon J.L."/>
            <person name="Armisen D."/>
            <person name="Proux-Wera E."/>
            <person name="Oheigeartaigh S.S."/>
            <person name="Byrne K.P."/>
            <person name="Wolfe K.H."/>
        </authorList>
    </citation>
    <scope>NUCLEOTIDE SEQUENCE [LARGE SCALE GENOMIC DNA]</scope>
    <source>
        <strain evidence="10">ATCC 22294 / BCRC 22015 / CBS 2517 / CECT 1963 / NBRC 1671 / NRRL Y-8276</strain>
    </source>
</reference>
<dbReference type="SUPFAM" id="SSF54001">
    <property type="entry name" value="Cysteine proteinases"/>
    <property type="match status" value="1"/>
</dbReference>
<evidence type="ECO:0000256" key="4">
    <source>
        <dbReference type="ARBA" id="ARBA00022670"/>
    </source>
</evidence>
<dbReference type="AlphaFoldDB" id="H2B2D3"/>
<comment type="similarity">
    <text evidence="2">Belongs to the peptidase C19 family.</text>
</comment>
<keyword evidence="10" id="KW-1185">Reference proteome</keyword>
<protein>
    <recommendedName>
        <fullName evidence="3">ubiquitinyl hydrolase 1</fullName>
        <ecNumber evidence="3">3.4.19.12</ecNumber>
    </recommendedName>
</protein>
<feature type="region of interest" description="Disordered" evidence="7">
    <location>
        <begin position="175"/>
        <end position="196"/>
    </location>
</feature>
<keyword evidence="5" id="KW-0378">Hydrolase</keyword>
<sequence>MLKRWRLAGLSSGKKSRSTEDLNVNDTFNVDSSFATLPILEVTRVSTMASEEGNLLKTVKTSEEDICPEDNVEQNAANSTIVPYLTPQPGNNFSSTTYTAVDPSNTAILDVKESNLMPYGDGSNKIFGYENFGNTCYCNSILQCFFNHSVFRTSMLSFPSSNSDGERARTLETFGRSKRNINGVSKESRSSSNSQNEILEDATKYKAQEKLAHGKKFIAGLLKRHSSSAENVNYRGAETIAKSSESSLNIDDLYINDMPGDKILPKLSSFDDENVLNKTKKYDGLIVGRPVSQGRKDSSSSVLSTNEISNESSASEIDMDYNSEYLSSEKRKRNALLKGPVLDIDSIVNKKQDSSLYYALKDIFECAVETNFLSGVISPVQFIDTLKKENVLFDTTMHQDAHEFLNFLMNNLSDYIWANNKKGDLKIDNFVQDIFQGSLTNQIRCYTCDSITSTEEPFLDFAIEVKEDENLNIQRHLESFHQRELLNGSDKFYCDRCCGLQEAERLVGLKRLPKTLSLHLKRFKYSEDKMANIKLFNKIDYPTFLTVSSTFDSKLSKRYELASAVIHLGDGPQYGHYISLCKTETFGWLLFDDETVEAVDEQTVLSFTGENSDTAYVLFYNEVSEYDEVKSSTQAYEEYNTHIDQLIRHDDCLHHLHDEPHDKPINDSFKTSTASSINPEKNDSSSKIGRRKSRLLNFMKK</sequence>
<proteinExistence type="inferred from homology"/>
<feature type="compositionally biased region" description="Polar residues" evidence="7">
    <location>
        <begin position="668"/>
        <end position="679"/>
    </location>
</feature>
<dbReference type="KEGG" id="kaf:KAFR_0L01730"/>
<evidence type="ECO:0000256" key="7">
    <source>
        <dbReference type="SAM" id="MobiDB-lite"/>
    </source>
</evidence>
<evidence type="ECO:0000313" key="10">
    <source>
        <dbReference type="Proteomes" id="UP000005220"/>
    </source>
</evidence>
<evidence type="ECO:0000256" key="2">
    <source>
        <dbReference type="ARBA" id="ARBA00009085"/>
    </source>
</evidence>
<dbReference type="Pfam" id="PF00443">
    <property type="entry name" value="UCH"/>
    <property type="match status" value="1"/>
</dbReference>
<evidence type="ECO:0000256" key="1">
    <source>
        <dbReference type="ARBA" id="ARBA00000707"/>
    </source>
</evidence>
<dbReference type="PANTHER" id="PTHR24006">
    <property type="entry name" value="UBIQUITIN CARBOXYL-TERMINAL HYDROLASE"/>
    <property type="match status" value="1"/>
</dbReference>
<dbReference type="eggNOG" id="KOG1864">
    <property type="taxonomic scope" value="Eukaryota"/>
</dbReference>
<dbReference type="EC" id="3.4.19.12" evidence="3"/>
<dbReference type="STRING" id="1071382.H2B2D3"/>